<sequence>MNAIQEKLFLELRQTKIELEQSLMSRQNRDWLTNLLESELRDVNAAICKFEQGQYGKCERTGEWLPENLLQIIPTVKSVNDSEIVNRYYKKTISTLDL</sequence>
<reference evidence="2 3" key="1">
    <citation type="submission" date="2021-01" db="EMBL/GenBank/DDBJ databases">
        <title>Genome public.</title>
        <authorList>
            <person name="Liu C."/>
            <person name="Sun Q."/>
        </authorList>
    </citation>
    <scope>NUCLEOTIDE SEQUENCE [LARGE SCALE GENOMIC DNA]</scope>
    <source>
        <strain evidence="2 3">YIM B02564</strain>
    </source>
</reference>
<gene>
    <name evidence="2" type="ORF">JK635_10330</name>
</gene>
<evidence type="ECO:0000313" key="2">
    <source>
        <dbReference type="EMBL" id="MBL4952609.1"/>
    </source>
</evidence>
<dbReference type="EMBL" id="JAESWB010000168">
    <property type="protein sequence ID" value="MBL4952609.1"/>
    <property type="molecule type" value="Genomic_DNA"/>
</dbReference>
<evidence type="ECO:0000313" key="3">
    <source>
        <dbReference type="Proteomes" id="UP000623967"/>
    </source>
</evidence>
<evidence type="ECO:0008006" key="4">
    <source>
        <dbReference type="Google" id="ProtNLM"/>
    </source>
</evidence>
<comment type="caution">
    <text evidence="2">The sequence shown here is derived from an EMBL/GenBank/DDBJ whole genome shotgun (WGS) entry which is preliminary data.</text>
</comment>
<dbReference type="Proteomes" id="UP000623967">
    <property type="component" value="Unassembled WGS sequence"/>
</dbReference>
<organism evidence="2 3">
    <name type="scientific">Neobacillus paridis</name>
    <dbReference type="NCBI Taxonomy" id="2803862"/>
    <lineage>
        <taxon>Bacteria</taxon>
        <taxon>Bacillati</taxon>
        <taxon>Bacillota</taxon>
        <taxon>Bacilli</taxon>
        <taxon>Bacillales</taxon>
        <taxon>Bacillaceae</taxon>
        <taxon>Neobacillus</taxon>
    </lineage>
</organism>
<comment type="caution">
    <text evidence="1">Lacks conserved residue(s) required for the propagation of feature annotation.</text>
</comment>
<accession>A0ABS1TNI9</accession>
<evidence type="ECO:0000256" key="1">
    <source>
        <dbReference type="PROSITE-ProRule" id="PRU00510"/>
    </source>
</evidence>
<dbReference type="PROSITE" id="PS51128">
    <property type="entry name" value="ZF_DKSA_2"/>
    <property type="match status" value="1"/>
</dbReference>
<keyword evidence="3" id="KW-1185">Reference proteome</keyword>
<dbReference type="RefSeq" id="WP_202653862.1">
    <property type="nucleotide sequence ID" value="NZ_JAESWB010000168.1"/>
</dbReference>
<proteinExistence type="predicted"/>
<protein>
    <recommendedName>
        <fullName evidence="4">DksA C4-type domain-containing protein</fullName>
    </recommendedName>
</protein>
<dbReference type="Gene3D" id="1.20.120.910">
    <property type="entry name" value="DksA, coiled-coil domain"/>
    <property type="match status" value="1"/>
</dbReference>
<name>A0ABS1TNI9_9BACI</name>